<organism evidence="1 2">
    <name type="scientific">Diploptera punctata</name>
    <name type="common">Pacific beetle cockroach</name>
    <dbReference type="NCBI Taxonomy" id="6984"/>
    <lineage>
        <taxon>Eukaryota</taxon>
        <taxon>Metazoa</taxon>
        <taxon>Ecdysozoa</taxon>
        <taxon>Arthropoda</taxon>
        <taxon>Hexapoda</taxon>
        <taxon>Insecta</taxon>
        <taxon>Pterygota</taxon>
        <taxon>Neoptera</taxon>
        <taxon>Polyneoptera</taxon>
        <taxon>Dictyoptera</taxon>
        <taxon>Blattodea</taxon>
        <taxon>Blaberoidea</taxon>
        <taxon>Blaberidae</taxon>
        <taxon>Diplopterinae</taxon>
        <taxon>Diploptera</taxon>
    </lineage>
</organism>
<feature type="non-terminal residue" evidence="1">
    <location>
        <position position="64"/>
    </location>
</feature>
<evidence type="ECO:0000313" key="2">
    <source>
        <dbReference type="Proteomes" id="UP001233999"/>
    </source>
</evidence>
<accession>A0AAD7ZEK7</accession>
<comment type="caution">
    <text evidence="1">The sequence shown here is derived from an EMBL/GenBank/DDBJ whole genome shotgun (WGS) entry which is preliminary data.</text>
</comment>
<reference evidence="1" key="2">
    <citation type="submission" date="2023-05" db="EMBL/GenBank/DDBJ databases">
        <authorList>
            <person name="Fouks B."/>
        </authorList>
    </citation>
    <scope>NUCLEOTIDE SEQUENCE</scope>
    <source>
        <strain evidence="1">Stay&amp;Tobe</strain>
        <tissue evidence="1">Testes</tissue>
    </source>
</reference>
<sequence length="64" mass="7565">RLSCEERELNDHLSKFESTEGVKPVEYHRNKVQEYSPKCTYSKIVKSLLKSTLTENPLNKLYDF</sequence>
<reference evidence="1" key="1">
    <citation type="journal article" date="2023" name="IScience">
        <title>Live-bearing cockroach genome reveals convergent evolutionary mechanisms linked to viviparity in insects and beyond.</title>
        <authorList>
            <person name="Fouks B."/>
            <person name="Harrison M.C."/>
            <person name="Mikhailova A.A."/>
            <person name="Marchal E."/>
            <person name="English S."/>
            <person name="Carruthers M."/>
            <person name="Jennings E.C."/>
            <person name="Chiamaka E.L."/>
            <person name="Frigard R.A."/>
            <person name="Pippel M."/>
            <person name="Attardo G.M."/>
            <person name="Benoit J.B."/>
            <person name="Bornberg-Bauer E."/>
            <person name="Tobe S.S."/>
        </authorList>
    </citation>
    <scope>NUCLEOTIDE SEQUENCE</scope>
    <source>
        <strain evidence="1">Stay&amp;Tobe</strain>
    </source>
</reference>
<dbReference type="Proteomes" id="UP001233999">
    <property type="component" value="Unassembled WGS sequence"/>
</dbReference>
<proteinExistence type="predicted"/>
<feature type="non-terminal residue" evidence="1">
    <location>
        <position position="1"/>
    </location>
</feature>
<protein>
    <submittedName>
        <fullName evidence="1">Uncharacterized protein</fullName>
    </submittedName>
</protein>
<name>A0AAD7ZEK7_DIPPU</name>
<gene>
    <name evidence="1" type="ORF">L9F63_024964</name>
</gene>
<keyword evidence="2" id="KW-1185">Reference proteome</keyword>
<dbReference type="AlphaFoldDB" id="A0AAD7ZEK7"/>
<evidence type="ECO:0000313" key="1">
    <source>
        <dbReference type="EMBL" id="KAJ9578925.1"/>
    </source>
</evidence>
<dbReference type="EMBL" id="JASPKZ010008852">
    <property type="protein sequence ID" value="KAJ9578925.1"/>
    <property type="molecule type" value="Genomic_DNA"/>
</dbReference>